<evidence type="ECO:0000313" key="10">
    <source>
        <dbReference type="Proteomes" id="UP000886881"/>
    </source>
</evidence>
<reference evidence="9" key="2">
    <citation type="journal article" date="2021" name="PeerJ">
        <title>Extensive microbial diversity within the chicken gut microbiome revealed by metagenomics and culture.</title>
        <authorList>
            <person name="Gilroy R."/>
            <person name="Ravi A."/>
            <person name="Getino M."/>
            <person name="Pursley I."/>
            <person name="Horton D.L."/>
            <person name="Alikhan N.F."/>
            <person name="Baker D."/>
            <person name="Gharbi K."/>
            <person name="Hall N."/>
            <person name="Watson M."/>
            <person name="Adriaenssens E.M."/>
            <person name="Foster-Nyarko E."/>
            <person name="Jarju S."/>
            <person name="Secka A."/>
            <person name="Antonio M."/>
            <person name="Oren A."/>
            <person name="Chaudhuri R.R."/>
            <person name="La Ragione R."/>
            <person name="Hildebrand F."/>
            <person name="Pallen M.J."/>
        </authorList>
    </citation>
    <scope>NUCLEOTIDE SEQUENCE</scope>
    <source>
        <strain evidence="9">ChiHecec2B26-709</strain>
    </source>
</reference>
<organism evidence="9 10">
    <name type="scientific">Candidatus Cryptobacteroides merdipullorum</name>
    <dbReference type="NCBI Taxonomy" id="2840771"/>
    <lineage>
        <taxon>Bacteria</taxon>
        <taxon>Pseudomonadati</taxon>
        <taxon>Bacteroidota</taxon>
        <taxon>Bacteroidia</taxon>
        <taxon>Bacteroidales</taxon>
        <taxon>Candidatus Cryptobacteroides</taxon>
    </lineage>
</organism>
<evidence type="ECO:0000256" key="5">
    <source>
        <dbReference type="ARBA" id="ARBA00023237"/>
    </source>
</evidence>
<accession>A0A9D1GM81</accession>
<feature type="domain" description="RagB/SusD" evidence="7">
    <location>
        <begin position="338"/>
        <end position="707"/>
    </location>
</feature>
<comment type="caution">
    <text evidence="9">The sequence shown here is derived from an EMBL/GenBank/DDBJ whole genome shotgun (WGS) entry which is preliminary data.</text>
</comment>
<evidence type="ECO:0000256" key="6">
    <source>
        <dbReference type="SAM" id="SignalP"/>
    </source>
</evidence>
<evidence type="ECO:0000313" key="9">
    <source>
        <dbReference type="EMBL" id="HIT46740.1"/>
    </source>
</evidence>
<dbReference type="InterPro" id="IPR012944">
    <property type="entry name" value="SusD_RagB_dom"/>
</dbReference>
<dbReference type="EMBL" id="DVLC01000051">
    <property type="protein sequence ID" value="HIT46740.1"/>
    <property type="molecule type" value="Genomic_DNA"/>
</dbReference>
<comment type="subcellular location">
    <subcellularLocation>
        <location evidence="1">Cell outer membrane</location>
    </subcellularLocation>
</comment>
<keyword evidence="5" id="KW-0998">Cell outer membrane</keyword>
<sequence length="727" mass="82696">MKTTILKTTAVSLALGAALLCSTSCGDKFLTEVKHDSYTTDMLDTPEGLQSMAGSLYEFFVWPFTSESGYAYTNYGTDEFMVANDKSNQMWNDYDFRLGSEVTPKVNGNTQGSDSWWNQCYTYIGRCNTIIGRADVLDGFAGRDETLGTAFFVRGYAYLFLTMQYGDVPLVTEEINTPEREFTRESSEKVYERVISDLEQAYSMLTADAGRATYNYVTRYTAAHYLAKAHLWRASEINDDWNAPYKEQDLEDVIRYADEVIAAHPLAANFEDLFNNFTAYDSSITETNTEIVLSSGSSDADVSYHKSNKGVAYFCSWYSSFQFMKRDIAGAREYQRLKTTPSYAFYLYDLKNDSRFWKSFRTTLAVNNVSDTEIEVQGQKYTGTEYFPSNNGEYMGVMYIINRNDSDDEQGIRVTRNEVNLVKAPTHGTYTVMDYRTGKYVPTVMALKIYDDTKTEAIGTCFTPDYNELYVSLSKYFDGGVEKNNLNYSYRDAVLARSAEDYFFKAEALIRQGSIDEGLAVLKPLRDRAQFRAGEERDAYTDGGNAYHYNPYKDGLNGYNANCAFYPMNTYYYSVGGWDDPEERARMNSQASVLPVVTSGNYPEEDQAIMDKLGYSSDYDKAMCYLLNEKSREMYGEYLRWMDLARTKTLEKRLVFNDQAWGKELRNILGQTADVNGAAYAESTYGGSFDPGKHYRRPIPQTFLDNINTGGRPLTADEKQAMQNPGY</sequence>
<feature type="domain" description="SusD-like N-terminal" evidence="8">
    <location>
        <begin position="32"/>
        <end position="230"/>
    </location>
</feature>
<proteinExistence type="inferred from homology"/>
<evidence type="ECO:0000256" key="3">
    <source>
        <dbReference type="ARBA" id="ARBA00022729"/>
    </source>
</evidence>
<evidence type="ECO:0000259" key="7">
    <source>
        <dbReference type="Pfam" id="PF07980"/>
    </source>
</evidence>
<name>A0A9D1GM81_9BACT</name>
<feature type="chain" id="PRO_5038931640" evidence="6">
    <location>
        <begin position="27"/>
        <end position="727"/>
    </location>
</feature>
<evidence type="ECO:0000256" key="1">
    <source>
        <dbReference type="ARBA" id="ARBA00004442"/>
    </source>
</evidence>
<comment type="similarity">
    <text evidence="2">Belongs to the SusD family.</text>
</comment>
<feature type="signal peptide" evidence="6">
    <location>
        <begin position="1"/>
        <end position="26"/>
    </location>
</feature>
<dbReference type="Proteomes" id="UP000886881">
    <property type="component" value="Unassembled WGS sequence"/>
</dbReference>
<protein>
    <submittedName>
        <fullName evidence="9">RagB/SusD family nutrient uptake outer membrane protein</fullName>
    </submittedName>
</protein>
<dbReference type="Pfam" id="PF07980">
    <property type="entry name" value="SusD_RagB"/>
    <property type="match status" value="1"/>
</dbReference>
<dbReference type="InterPro" id="IPR033985">
    <property type="entry name" value="SusD-like_N"/>
</dbReference>
<dbReference type="SUPFAM" id="SSF48452">
    <property type="entry name" value="TPR-like"/>
    <property type="match status" value="1"/>
</dbReference>
<dbReference type="InterPro" id="IPR011990">
    <property type="entry name" value="TPR-like_helical_dom_sf"/>
</dbReference>
<dbReference type="Gene3D" id="1.25.40.390">
    <property type="match status" value="1"/>
</dbReference>
<evidence type="ECO:0000256" key="4">
    <source>
        <dbReference type="ARBA" id="ARBA00023136"/>
    </source>
</evidence>
<gene>
    <name evidence="9" type="ORF">IAC35_02650</name>
</gene>
<dbReference type="AlphaFoldDB" id="A0A9D1GM81"/>
<evidence type="ECO:0000256" key="2">
    <source>
        <dbReference type="ARBA" id="ARBA00006275"/>
    </source>
</evidence>
<dbReference type="GO" id="GO:0009279">
    <property type="term" value="C:cell outer membrane"/>
    <property type="evidence" value="ECO:0007669"/>
    <property type="project" value="UniProtKB-SubCell"/>
</dbReference>
<evidence type="ECO:0000259" key="8">
    <source>
        <dbReference type="Pfam" id="PF14322"/>
    </source>
</evidence>
<dbReference type="Pfam" id="PF14322">
    <property type="entry name" value="SusD-like_3"/>
    <property type="match status" value="1"/>
</dbReference>
<keyword evidence="3 6" id="KW-0732">Signal</keyword>
<reference evidence="9" key="1">
    <citation type="submission" date="2020-10" db="EMBL/GenBank/DDBJ databases">
        <authorList>
            <person name="Gilroy R."/>
        </authorList>
    </citation>
    <scope>NUCLEOTIDE SEQUENCE</scope>
    <source>
        <strain evidence="9">ChiHecec2B26-709</strain>
    </source>
</reference>
<keyword evidence="4" id="KW-0472">Membrane</keyword>